<evidence type="ECO:0000313" key="2">
    <source>
        <dbReference type="Proteomes" id="UP000553343"/>
    </source>
</evidence>
<sequence length="159" mass="17784">MPALITNMVGTCLFWVIVLPMPAYAGGGKLSDGLPKTGGGPCEYAAYKGKAKIISVKEIDRPQNYGGGSHKRYAVKFVFSTQEKLTPPHFRVTQRVFDMKLANGWHLGPEFLDKYGIRENVIFDCIVKTVTKGPCTPVVFDFPKIHLDDYFENRKPERG</sequence>
<keyword evidence="2" id="KW-1185">Reference proteome</keyword>
<name>A0A850SYN7_9BACT</name>
<dbReference type="RefSeq" id="WP_178365280.1">
    <property type="nucleotide sequence ID" value="NZ_JACADJ010000005.1"/>
</dbReference>
<evidence type="ECO:0000313" key="1">
    <source>
        <dbReference type="EMBL" id="NWH03821.1"/>
    </source>
</evidence>
<organism evidence="1 2">
    <name type="scientific">Desulfobacter latus</name>
    <dbReference type="NCBI Taxonomy" id="2292"/>
    <lineage>
        <taxon>Bacteria</taxon>
        <taxon>Pseudomonadati</taxon>
        <taxon>Thermodesulfobacteriota</taxon>
        <taxon>Desulfobacteria</taxon>
        <taxon>Desulfobacterales</taxon>
        <taxon>Desulfobacteraceae</taxon>
        <taxon>Desulfobacter</taxon>
    </lineage>
</organism>
<dbReference type="EMBL" id="JACADJ010000005">
    <property type="protein sequence ID" value="NWH03821.1"/>
    <property type="molecule type" value="Genomic_DNA"/>
</dbReference>
<reference evidence="1 2" key="1">
    <citation type="submission" date="2020-06" db="EMBL/GenBank/DDBJ databases">
        <title>High-quality draft genome of sulfate reducer Desulfobacter latus type strain AcrS2 isolated from marine sediment.</title>
        <authorList>
            <person name="Hoppe M."/>
            <person name="Larsen C.K."/>
            <person name="Marshall I.P.G."/>
            <person name="Schramm A."/>
            <person name="Marietou A.G."/>
        </authorList>
    </citation>
    <scope>NUCLEOTIDE SEQUENCE [LARGE SCALE GENOMIC DNA]</scope>
    <source>
        <strain evidence="1 2">AcRS2</strain>
    </source>
</reference>
<accession>A0A850SYN7</accession>
<dbReference type="AlphaFoldDB" id="A0A850SYN7"/>
<proteinExistence type="predicted"/>
<comment type="caution">
    <text evidence="1">The sequence shown here is derived from an EMBL/GenBank/DDBJ whole genome shotgun (WGS) entry which is preliminary data.</text>
</comment>
<dbReference type="Proteomes" id="UP000553343">
    <property type="component" value="Unassembled WGS sequence"/>
</dbReference>
<protein>
    <submittedName>
        <fullName evidence="1">Uncharacterized protein</fullName>
    </submittedName>
</protein>
<gene>
    <name evidence="1" type="ORF">HXW94_02245</name>
</gene>